<evidence type="ECO:0000313" key="2">
    <source>
        <dbReference type="EMBL" id="KAL1517390.1"/>
    </source>
</evidence>
<keyword evidence="1" id="KW-0732">Signal</keyword>
<protein>
    <submittedName>
        <fullName evidence="2">Uncharacterized protein</fullName>
    </submittedName>
</protein>
<gene>
    <name evidence="2" type="ORF">ABEB36_001159</name>
</gene>
<name>A0ABD1FDR6_HYPHA</name>
<organism evidence="2 3">
    <name type="scientific">Hypothenemus hampei</name>
    <name type="common">Coffee berry borer</name>
    <dbReference type="NCBI Taxonomy" id="57062"/>
    <lineage>
        <taxon>Eukaryota</taxon>
        <taxon>Metazoa</taxon>
        <taxon>Ecdysozoa</taxon>
        <taxon>Arthropoda</taxon>
        <taxon>Hexapoda</taxon>
        <taxon>Insecta</taxon>
        <taxon>Pterygota</taxon>
        <taxon>Neoptera</taxon>
        <taxon>Endopterygota</taxon>
        <taxon>Coleoptera</taxon>
        <taxon>Polyphaga</taxon>
        <taxon>Cucujiformia</taxon>
        <taxon>Curculionidae</taxon>
        <taxon>Scolytinae</taxon>
        <taxon>Hypothenemus</taxon>
    </lineage>
</organism>
<evidence type="ECO:0000313" key="3">
    <source>
        <dbReference type="Proteomes" id="UP001566132"/>
    </source>
</evidence>
<sequence length="165" mass="19026">MLFFGHLLEYVIVPYKLEKCPVNGEELDYQLDLKENMYGAKALGPSMNLSETLNENCTYTAKVEVKRGSQYIEYTEVEGKACESLDNVMKPAWDRFKQETKPSVRGCIFNPNSYFLNEFQMKKDEVKVPIQAEGEFRAEMRLSCDNVEMTCVKSEFAIRTNDGKK</sequence>
<comment type="caution">
    <text evidence="2">The sequence shown here is derived from an EMBL/GenBank/DDBJ whole genome shotgun (WGS) entry which is preliminary data.</text>
</comment>
<dbReference type="Gene3D" id="2.70.220.10">
    <property type="entry name" value="Ganglioside GM2 activator"/>
    <property type="match status" value="1"/>
</dbReference>
<dbReference type="AlphaFoldDB" id="A0ABD1FDR6"/>
<reference evidence="2 3" key="1">
    <citation type="submission" date="2024-05" db="EMBL/GenBank/DDBJ databases">
        <title>Genetic variation in Jamaican populations of the coffee berry borer (Hypothenemus hampei).</title>
        <authorList>
            <person name="Errbii M."/>
            <person name="Myrie A."/>
        </authorList>
    </citation>
    <scope>NUCLEOTIDE SEQUENCE [LARGE SCALE GENOMIC DNA]</scope>
    <source>
        <strain evidence="2">JA-Hopewell-2020-01-JO</strain>
        <tissue evidence="2">Whole body</tissue>
    </source>
</reference>
<evidence type="ECO:0000256" key="1">
    <source>
        <dbReference type="ARBA" id="ARBA00022729"/>
    </source>
</evidence>
<dbReference type="InterPro" id="IPR036846">
    <property type="entry name" value="GM2-AP_sf"/>
</dbReference>
<keyword evidence="3" id="KW-1185">Reference proteome</keyword>
<proteinExistence type="predicted"/>
<dbReference type="Proteomes" id="UP001566132">
    <property type="component" value="Unassembled WGS sequence"/>
</dbReference>
<dbReference type="SUPFAM" id="SSF63707">
    <property type="entry name" value="Ganglioside M2 (gm2) activator"/>
    <property type="match status" value="1"/>
</dbReference>
<accession>A0ABD1FDR6</accession>
<dbReference type="EMBL" id="JBDJPC010000001">
    <property type="protein sequence ID" value="KAL1517390.1"/>
    <property type="molecule type" value="Genomic_DNA"/>
</dbReference>